<dbReference type="GO" id="GO:0004553">
    <property type="term" value="F:hydrolase activity, hydrolyzing O-glycosyl compounds"/>
    <property type="evidence" value="ECO:0007669"/>
    <property type="project" value="InterPro"/>
</dbReference>
<dbReference type="InterPro" id="IPR006710">
    <property type="entry name" value="Glyco_hydro_43"/>
</dbReference>
<organism evidence="5 6">
    <name type="scientific">Nocardioides bruguierae</name>
    <dbReference type="NCBI Taxonomy" id="2945102"/>
    <lineage>
        <taxon>Bacteria</taxon>
        <taxon>Bacillati</taxon>
        <taxon>Actinomycetota</taxon>
        <taxon>Actinomycetes</taxon>
        <taxon>Propionibacteriales</taxon>
        <taxon>Nocardioidaceae</taxon>
        <taxon>Nocardioides</taxon>
    </lineage>
</organism>
<dbReference type="Pfam" id="PF04616">
    <property type="entry name" value="Glyco_hydro_43"/>
    <property type="match status" value="1"/>
</dbReference>
<gene>
    <name evidence="5" type="ORF">M8330_14150</name>
</gene>
<evidence type="ECO:0000256" key="2">
    <source>
        <dbReference type="ARBA" id="ARBA00022801"/>
    </source>
</evidence>
<dbReference type="SUPFAM" id="SSF75005">
    <property type="entry name" value="Arabinanase/levansucrase/invertase"/>
    <property type="match status" value="1"/>
</dbReference>
<dbReference type="EMBL" id="JAMOIL010000017">
    <property type="protein sequence ID" value="MCM0621433.1"/>
    <property type="molecule type" value="Genomic_DNA"/>
</dbReference>
<evidence type="ECO:0000313" key="6">
    <source>
        <dbReference type="Proteomes" id="UP001139485"/>
    </source>
</evidence>
<reference evidence="5" key="1">
    <citation type="submission" date="2022-05" db="EMBL/GenBank/DDBJ databases">
        <authorList>
            <person name="Tuo L."/>
        </authorList>
    </citation>
    <scope>NUCLEOTIDE SEQUENCE</scope>
    <source>
        <strain evidence="5">BSK12Z-4</strain>
    </source>
</reference>
<keyword evidence="6" id="KW-1185">Reference proteome</keyword>
<dbReference type="InterPro" id="IPR051795">
    <property type="entry name" value="Glycosyl_Hydrlase_43"/>
</dbReference>
<comment type="caution">
    <text evidence="5">The sequence shown here is derived from an EMBL/GenBank/DDBJ whole genome shotgun (WGS) entry which is preliminary data.</text>
</comment>
<dbReference type="Gene3D" id="2.115.10.20">
    <property type="entry name" value="Glycosyl hydrolase domain, family 43"/>
    <property type="match status" value="1"/>
</dbReference>
<name>A0A9X2D8R7_9ACTN</name>
<protein>
    <submittedName>
        <fullName evidence="5">Glycoside hydrolase family 43 protein</fullName>
    </submittedName>
</protein>
<dbReference type="AlphaFoldDB" id="A0A9X2D8R7"/>
<keyword evidence="2 4" id="KW-0378">Hydrolase</keyword>
<dbReference type="Proteomes" id="UP001139485">
    <property type="component" value="Unassembled WGS sequence"/>
</dbReference>
<dbReference type="PANTHER" id="PTHR42812">
    <property type="entry name" value="BETA-XYLOSIDASE"/>
    <property type="match status" value="1"/>
</dbReference>
<dbReference type="RefSeq" id="WP_250827862.1">
    <property type="nucleotide sequence ID" value="NZ_JAMOIL010000017.1"/>
</dbReference>
<proteinExistence type="inferred from homology"/>
<sequence length="315" mass="34096">MSADGAAAGVRLADVRLRDPFLLQAEPGRYVLLGTSDEHVWGGPATGFDCWTSADLESWHGPVPAFRPPEGFWSSEQFWAPEVHPWAGRFAMVATFLDDATRVRGVAVLMADQATGPYVPWSDGPVTPRGLPCLDGTLHVDDDGSPWLVWSRGAEATDDLPALADGEMWAQRLTADLRSATGEPVLLFRASTAAWSRPLRLPPGVEHSALRLAEDPLFTDGPFLFRRPDDGALHLLWSSFGERGYAMGVAVSSGGVLGPWEQADEPLWPHDGGHGMLLVRPDAPDLLVLHAPNDSPLERPLLAPVAWVDGRLTLV</sequence>
<comment type="similarity">
    <text evidence="1 4">Belongs to the glycosyl hydrolase 43 family.</text>
</comment>
<dbReference type="PANTHER" id="PTHR42812:SF14">
    <property type="entry name" value="SECRETED PROTEIN"/>
    <property type="match status" value="1"/>
</dbReference>
<dbReference type="CDD" id="cd08981">
    <property type="entry name" value="GH43_Bt1873-like"/>
    <property type="match status" value="1"/>
</dbReference>
<dbReference type="GO" id="GO:0005975">
    <property type="term" value="P:carbohydrate metabolic process"/>
    <property type="evidence" value="ECO:0007669"/>
    <property type="project" value="InterPro"/>
</dbReference>
<evidence type="ECO:0000313" key="5">
    <source>
        <dbReference type="EMBL" id="MCM0621433.1"/>
    </source>
</evidence>
<evidence type="ECO:0000256" key="3">
    <source>
        <dbReference type="ARBA" id="ARBA00023295"/>
    </source>
</evidence>
<keyword evidence="3 4" id="KW-0326">Glycosidase</keyword>
<accession>A0A9X2D8R7</accession>
<evidence type="ECO:0000256" key="1">
    <source>
        <dbReference type="ARBA" id="ARBA00009865"/>
    </source>
</evidence>
<dbReference type="InterPro" id="IPR023296">
    <property type="entry name" value="Glyco_hydro_beta-prop_sf"/>
</dbReference>
<evidence type="ECO:0000256" key="4">
    <source>
        <dbReference type="RuleBase" id="RU361187"/>
    </source>
</evidence>